<gene>
    <name evidence="1" type="ORF">MRB53_006858</name>
</gene>
<comment type="caution">
    <text evidence="1">The sequence shown here is derived from an EMBL/GenBank/DDBJ whole genome shotgun (WGS) entry which is preliminary data.</text>
</comment>
<reference evidence="1 2" key="1">
    <citation type="journal article" date="2022" name="Hortic Res">
        <title>A haplotype resolved chromosomal level avocado genome allows analysis of novel avocado genes.</title>
        <authorList>
            <person name="Nath O."/>
            <person name="Fletcher S.J."/>
            <person name="Hayward A."/>
            <person name="Shaw L.M."/>
            <person name="Masouleh A.K."/>
            <person name="Furtado A."/>
            <person name="Henry R.J."/>
            <person name="Mitter N."/>
        </authorList>
    </citation>
    <scope>NUCLEOTIDE SEQUENCE [LARGE SCALE GENOMIC DNA]</scope>
    <source>
        <strain evidence="2">cv. Hass</strain>
    </source>
</reference>
<evidence type="ECO:0000313" key="1">
    <source>
        <dbReference type="EMBL" id="KAJ8645110.1"/>
    </source>
</evidence>
<protein>
    <submittedName>
        <fullName evidence="1">Uncharacterized protein</fullName>
    </submittedName>
</protein>
<keyword evidence="2" id="KW-1185">Reference proteome</keyword>
<name>A0ACC2MI58_PERAE</name>
<sequence>MNCETIISILLATCLVLISGAKGREKALTGLEIRRELKRLNKPAVKSIKSGDGHIIDCIDIYKQPAFDHPLLKNHTIQMRPSNYDSEKMKASSKQVEQLWQNRRCPEGTVPIIRTQKSDILRKISLDENSNAHRMESAKLYVDTKNHGGEAFINIWNIYVAPGETSTASMFVGIKDKPDLINAGWIVSETIFGDNRTHLYVFWASDNGGCYNLKCPGFIQTNKNIEIGGTIASVSVYDGEQYSMKVKIYKDQRNDHWWLEHDLGPLGYWPGSLFKNMATSADLVQWGGQVSNTAPGGHHTSTQMGSEGCWSHLAEPENGGSEISRGYRQGRKGRGGRLPLMGDDGVGDLRKWLFFWLLRDIDVGLQDEDDEGWGRIVMMLYLRMCFLVNSILVG</sequence>
<proteinExistence type="predicted"/>
<organism evidence="1 2">
    <name type="scientific">Persea americana</name>
    <name type="common">Avocado</name>
    <dbReference type="NCBI Taxonomy" id="3435"/>
    <lineage>
        <taxon>Eukaryota</taxon>
        <taxon>Viridiplantae</taxon>
        <taxon>Streptophyta</taxon>
        <taxon>Embryophyta</taxon>
        <taxon>Tracheophyta</taxon>
        <taxon>Spermatophyta</taxon>
        <taxon>Magnoliopsida</taxon>
        <taxon>Magnoliidae</taxon>
        <taxon>Laurales</taxon>
        <taxon>Lauraceae</taxon>
        <taxon>Persea</taxon>
    </lineage>
</organism>
<dbReference type="Proteomes" id="UP001234297">
    <property type="component" value="Chromosome 2"/>
</dbReference>
<evidence type="ECO:0000313" key="2">
    <source>
        <dbReference type="Proteomes" id="UP001234297"/>
    </source>
</evidence>
<dbReference type="EMBL" id="CM056810">
    <property type="protein sequence ID" value="KAJ8645110.1"/>
    <property type="molecule type" value="Genomic_DNA"/>
</dbReference>
<accession>A0ACC2MI58</accession>